<reference evidence="1 2" key="1">
    <citation type="submission" date="2019-07" db="EMBL/GenBank/DDBJ databases">
        <title>Draft Genome Sequences of Bacteroides pyogenes Strains Isolated from the Uterus Holstein Dairy Cows with Metritis.</title>
        <authorList>
            <person name="Cunha F."/>
            <person name="Galvao K.N."/>
            <person name="Jeon S.J."/>
            <person name="Jeong K.C."/>
        </authorList>
    </citation>
    <scope>NUCLEOTIDE SEQUENCE [LARGE SCALE GENOMIC DNA]</scope>
    <source>
        <strain evidence="1 2">KG-31</strain>
    </source>
</reference>
<dbReference type="Proteomes" id="UP000324383">
    <property type="component" value="Unassembled WGS sequence"/>
</dbReference>
<organism evidence="1 2">
    <name type="scientific">Bacteroides pyogenes</name>
    <dbReference type="NCBI Taxonomy" id="310300"/>
    <lineage>
        <taxon>Bacteria</taxon>
        <taxon>Pseudomonadati</taxon>
        <taxon>Bacteroidota</taxon>
        <taxon>Bacteroidia</taxon>
        <taxon>Bacteroidales</taxon>
        <taxon>Bacteroidaceae</taxon>
        <taxon>Bacteroides</taxon>
    </lineage>
</organism>
<accession>A0A5D3EDX9</accession>
<protein>
    <submittedName>
        <fullName evidence="1">Uncharacterized protein</fullName>
    </submittedName>
</protein>
<proteinExistence type="predicted"/>
<dbReference type="RefSeq" id="WP_027325587.1">
    <property type="nucleotide sequence ID" value="NZ_CP197398.1"/>
</dbReference>
<sequence length="75" mass="8466">MENQRRITKVREALANGRVSAVEFYKDGSGACFQYLDPTGDHGCPCTMASSFKIEEALEIISGFRFKQHELKTCF</sequence>
<evidence type="ECO:0000313" key="1">
    <source>
        <dbReference type="EMBL" id="TYK34343.1"/>
    </source>
</evidence>
<name>A0A5D3EDX9_9BACE</name>
<evidence type="ECO:0000313" key="2">
    <source>
        <dbReference type="Proteomes" id="UP000324383"/>
    </source>
</evidence>
<gene>
    <name evidence="1" type="ORF">FNJ60_04965</name>
</gene>
<keyword evidence="2" id="KW-1185">Reference proteome</keyword>
<dbReference type="AlphaFoldDB" id="A0A5D3EDX9"/>
<comment type="caution">
    <text evidence="1">The sequence shown here is derived from an EMBL/GenBank/DDBJ whole genome shotgun (WGS) entry which is preliminary data.</text>
</comment>
<dbReference type="EMBL" id="VKLW01000008">
    <property type="protein sequence ID" value="TYK34343.1"/>
    <property type="molecule type" value="Genomic_DNA"/>
</dbReference>